<evidence type="ECO:0000256" key="2">
    <source>
        <dbReference type="ARBA" id="ARBA00023027"/>
    </source>
</evidence>
<name>A0A4Y5WZ17_9CONI</name>
<dbReference type="Pfam" id="PF00361">
    <property type="entry name" value="Proton_antipo_M"/>
    <property type="match status" value="1"/>
</dbReference>
<dbReference type="PANTHER" id="PTHR45564:SF1">
    <property type="entry name" value="NAD(P)H-QUINONE OXIDOREDUCTASE SUBUNIT 2"/>
    <property type="match status" value="1"/>
</dbReference>
<evidence type="ECO:0000256" key="1">
    <source>
        <dbReference type="ARBA" id="ARBA00022967"/>
    </source>
</evidence>
<sequence length="80" mass="8891">MLVYGLSWLYGLSRGKIELQEIVNGLIDTQMYNSPGILIALISITVGIGSELSPVPFHQWTPDVYEGVRFVLQIITSILL</sequence>
<keyword evidence="2" id="KW-0520">NAD</keyword>
<reference evidence="4" key="1">
    <citation type="journal article" date="2019" name="Mitochondrial DNA Part B Resour">
        <title>The complete chloroplast genome sequence of Picea neoveitchii (Pinaceae: Piceoideae).</title>
        <authorList>
            <person name="Li Y."/>
            <person name="Wang J."/>
            <person name="Li P."/>
            <person name="Fan W."/>
            <person name="Chen Q."/>
        </authorList>
    </citation>
    <scope>NUCLEOTIDE SEQUENCE</scope>
</reference>
<organism evidence="4">
    <name type="scientific">Picea neoveitchii</name>
    <dbReference type="NCBI Taxonomy" id="369397"/>
    <lineage>
        <taxon>Eukaryota</taxon>
        <taxon>Viridiplantae</taxon>
        <taxon>Streptophyta</taxon>
        <taxon>Embryophyta</taxon>
        <taxon>Tracheophyta</taxon>
        <taxon>Spermatophyta</taxon>
        <taxon>Pinopsida</taxon>
        <taxon>Pinidae</taxon>
        <taxon>Conifers I</taxon>
        <taxon>Pinales</taxon>
        <taxon>Pinaceae</taxon>
        <taxon>Picea</taxon>
    </lineage>
</organism>
<keyword evidence="4" id="KW-0934">Plastid</keyword>
<dbReference type="EMBL" id="MH986606">
    <property type="protein sequence ID" value="QDE13143.1"/>
    <property type="molecule type" value="Genomic_DNA"/>
</dbReference>
<proteinExistence type="predicted"/>
<evidence type="ECO:0000313" key="4">
    <source>
        <dbReference type="EMBL" id="QDE13143.1"/>
    </source>
</evidence>
<gene>
    <name evidence="4" type="primary">ndhB</name>
</gene>
<dbReference type="RefSeq" id="YP_009676222.1">
    <property type="nucleotide sequence ID" value="NC_043913.1"/>
</dbReference>
<keyword evidence="4" id="KW-0150">Chloroplast</keyword>
<dbReference type="PANTHER" id="PTHR45564">
    <property type="entry name" value="NAD(P)H-QUINONE OXIDOREDUCTASE SUBUNIT 2 B, CHLOROPLASTIC"/>
    <property type="match status" value="1"/>
</dbReference>
<keyword evidence="1" id="KW-1278">Translocase</keyword>
<protein>
    <submittedName>
        <fullName evidence="4">NADH-plastoquinone oxidoreductase subunit 2</fullName>
    </submittedName>
</protein>
<evidence type="ECO:0000259" key="3">
    <source>
        <dbReference type="Pfam" id="PF00361"/>
    </source>
</evidence>
<geneLocation type="chloroplast" evidence="4"/>
<dbReference type="AlphaFoldDB" id="A0A4Y5WZ17"/>
<feature type="domain" description="NADH:quinone oxidoreductase/Mrp antiporter transmembrane" evidence="3">
    <location>
        <begin position="1"/>
        <end position="71"/>
    </location>
</feature>
<dbReference type="InterPro" id="IPR001750">
    <property type="entry name" value="ND/Mrp_TM"/>
</dbReference>
<dbReference type="GeneID" id="40867519"/>
<accession>A0A4Y5WZ17</accession>